<reference evidence="3 4" key="1">
    <citation type="journal article" date="2017" name="Curr. Biol.">
        <title>Genome architecture and evolution of a unichromosomal asexual nematode.</title>
        <authorList>
            <person name="Fradin H."/>
            <person name="Zegar C."/>
            <person name="Gutwein M."/>
            <person name="Lucas J."/>
            <person name="Kovtun M."/>
            <person name="Corcoran D."/>
            <person name="Baugh L.R."/>
            <person name="Kiontke K."/>
            <person name="Gunsalus K."/>
            <person name="Fitch D.H."/>
            <person name="Piano F."/>
        </authorList>
    </citation>
    <scope>NUCLEOTIDE SEQUENCE [LARGE SCALE GENOMIC DNA]</scope>
    <source>
        <strain evidence="3">PF1309</strain>
    </source>
</reference>
<dbReference type="Proteomes" id="UP000218231">
    <property type="component" value="Unassembled WGS sequence"/>
</dbReference>
<keyword evidence="1" id="KW-0560">Oxidoreductase</keyword>
<organism evidence="3 4">
    <name type="scientific">Diploscapter pachys</name>
    <dbReference type="NCBI Taxonomy" id="2018661"/>
    <lineage>
        <taxon>Eukaryota</taxon>
        <taxon>Metazoa</taxon>
        <taxon>Ecdysozoa</taxon>
        <taxon>Nematoda</taxon>
        <taxon>Chromadorea</taxon>
        <taxon>Rhabditida</taxon>
        <taxon>Rhabditina</taxon>
        <taxon>Rhabditomorpha</taxon>
        <taxon>Rhabditoidea</taxon>
        <taxon>Rhabditidae</taxon>
        <taxon>Diploscapter</taxon>
    </lineage>
</organism>
<dbReference type="STRING" id="2018661.A0A2A2KL76"/>
<protein>
    <recommendedName>
        <fullName evidence="2">FAD dependent oxidoreductase domain-containing protein</fullName>
    </recommendedName>
</protein>
<dbReference type="Gene3D" id="3.50.50.60">
    <property type="entry name" value="FAD/NAD(P)-binding domain"/>
    <property type="match status" value="1"/>
</dbReference>
<dbReference type="EMBL" id="LIAE01008310">
    <property type="protein sequence ID" value="PAV74613.1"/>
    <property type="molecule type" value="Genomic_DNA"/>
</dbReference>
<proteinExistence type="predicted"/>
<sequence length="886" mass="95657">MNVVVVGAGIVGASVAYHLSCQGAQVTIVEAGHVASGVTSTSFAWINTTYSDADPAAALRAAAVSDYRRLEAQLPDLHIQWTGSLTYGLPEVTPAPGISTVSGAQILTLEPNLKHPPAQANHAPEEGALNAVAATWALIKGAQARGARLLEQTQVEGFTGSADKVSGVKTTHGVIDADLVVLAAGTGTTLLTDVLGYSLALDASPAIYIRYHSPPQLVRGIISNAAMEVRHADDGSLLAAEDYLDDAADHQPNVIALRTAEAIRAELHGVVSLDVEQACVGFRPIPKDGAPLVGFLPGISGVYVCVMHPGVTLAATVGRLAHECGQLQWVQLVEALDSGRARPTFLGPIKLRAKQVDQAIAQAFGTGHARQKLIVLIGQPQELVGKPHNPTCPLAENTLQLLKHLVGLLGIQCIDMLLELFANEVVLRLSVDAQLRIIHGFFEPSRLLPLQECHKPIQKDAWVWTVGGHVCQRCLDRRLTIFSLTHQAQREGTHTLQVPAGFHHHLNCFEICMPLDHGISQAINLLGFQRHIEALVINAGGSSEQAYCLEHGLEAIAETAAKERCGAGLFSMLQGCWSKPLSELYSMCLAKRSASGEVMTDRTCTSPTVHEWVCWRMCVGRPRVSNEDELPAHRACAGCPSVPAVIAFTHGRGLHIWAQQCRSEMIILARLSPEYPSMLSAHQASAIVLDHLADVIRMDGRPERFVIQSCEPSAKGDYWVVRCNSEDCVVHGKTEYCYVGVNAYLVNVISGALETVANCFTVEEYLQDKHDLEAAAGKTYVLAPAFSGYSKTAVIKLRRKLAYSYPHTLFLLAGAGRLWLTGIRRQLEHAQQMLAIEGIATQLELHADPLDAVLIGPETWHIDAVFNALRRKPLHPGELALSSQSN</sequence>
<dbReference type="GO" id="GO:0005737">
    <property type="term" value="C:cytoplasm"/>
    <property type="evidence" value="ECO:0007669"/>
    <property type="project" value="TreeGrafter"/>
</dbReference>
<dbReference type="OrthoDB" id="5340195at2759"/>
<comment type="caution">
    <text evidence="3">The sequence shown here is derived from an EMBL/GenBank/DDBJ whole genome shotgun (WGS) entry which is preliminary data.</text>
</comment>
<evidence type="ECO:0000313" key="3">
    <source>
        <dbReference type="EMBL" id="PAV74613.1"/>
    </source>
</evidence>
<feature type="domain" description="FAD dependent oxidoreductase" evidence="2">
    <location>
        <begin position="3"/>
        <end position="321"/>
    </location>
</feature>
<evidence type="ECO:0000259" key="2">
    <source>
        <dbReference type="Pfam" id="PF01266"/>
    </source>
</evidence>
<evidence type="ECO:0000256" key="1">
    <source>
        <dbReference type="ARBA" id="ARBA00023002"/>
    </source>
</evidence>
<dbReference type="SUPFAM" id="SSF51905">
    <property type="entry name" value="FAD/NAD(P)-binding domain"/>
    <property type="match status" value="1"/>
</dbReference>
<dbReference type="Pfam" id="PF01266">
    <property type="entry name" value="DAO"/>
    <property type="match status" value="1"/>
</dbReference>
<dbReference type="GO" id="GO:0016491">
    <property type="term" value="F:oxidoreductase activity"/>
    <property type="evidence" value="ECO:0007669"/>
    <property type="project" value="UniProtKB-KW"/>
</dbReference>
<keyword evidence="4" id="KW-1185">Reference proteome</keyword>
<accession>A0A2A2KL76</accession>
<dbReference type="InterPro" id="IPR036188">
    <property type="entry name" value="FAD/NAD-bd_sf"/>
</dbReference>
<dbReference type="PANTHER" id="PTHR13847:SF289">
    <property type="entry name" value="GLYCINE OXIDASE"/>
    <property type="match status" value="1"/>
</dbReference>
<name>A0A2A2KL76_9BILA</name>
<dbReference type="AlphaFoldDB" id="A0A2A2KL76"/>
<evidence type="ECO:0000313" key="4">
    <source>
        <dbReference type="Proteomes" id="UP000218231"/>
    </source>
</evidence>
<dbReference type="InterPro" id="IPR006076">
    <property type="entry name" value="FAD-dep_OxRdtase"/>
</dbReference>
<dbReference type="PANTHER" id="PTHR13847">
    <property type="entry name" value="SARCOSINE DEHYDROGENASE-RELATED"/>
    <property type="match status" value="1"/>
</dbReference>
<dbReference type="Gene3D" id="3.30.9.10">
    <property type="entry name" value="D-Amino Acid Oxidase, subunit A, domain 2"/>
    <property type="match status" value="1"/>
</dbReference>
<gene>
    <name evidence="3" type="ORF">WR25_00528</name>
</gene>